<keyword evidence="2" id="KW-1185">Reference proteome</keyword>
<evidence type="ECO:0000313" key="1">
    <source>
        <dbReference type="EMBL" id="KZR98294.1"/>
    </source>
</evidence>
<dbReference type="EMBL" id="LRGB01017629">
    <property type="protein sequence ID" value="KZR98294.1"/>
    <property type="molecule type" value="Genomic_DNA"/>
</dbReference>
<proteinExistence type="predicted"/>
<evidence type="ECO:0000313" key="2">
    <source>
        <dbReference type="Proteomes" id="UP000076858"/>
    </source>
</evidence>
<dbReference type="Proteomes" id="UP000076858">
    <property type="component" value="Unassembled WGS sequence"/>
</dbReference>
<feature type="non-terminal residue" evidence="1">
    <location>
        <position position="1"/>
    </location>
</feature>
<protein>
    <submittedName>
        <fullName evidence="1">Uncharacterized protein</fullName>
    </submittedName>
</protein>
<gene>
    <name evidence="1" type="ORF">APZ42_006356</name>
</gene>
<name>A0A162D3P0_9CRUS</name>
<comment type="caution">
    <text evidence="1">The sequence shown here is derived from an EMBL/GenBank/DDBJ whole genome shotgun (WGS) entry which is preliminary data.</text>
</comment>
<reference evidence="1 2" key="1">
    <citation type="submission" date="2016-03" db="EMBL/GenBank/DDBJ databases">
        <title>EvidentialGene: Evidence-directed Construction of Genes on Genomes.</title>
        <authorList>
            <person name="Gilbert D.G."/>
            <person name="Choi J.-H."/>
            <person name="Mockaitis K."/>
            <person name="Colbourne J."/>
            <person name="Pfrender M."/>
        </authorList>
    </citation>
    <scope>NUCLEOTIDE SEQUENCE [LARGE SCALE GENOMIC DNA]</scope>
    <source>
        <strain evidence="1 2">Xinb3</strain>
        <tissue evidence="1">Complete organism</tissue>
    </source>
</reference>
<sequence length="55" mass="6400">GVCYVTCLVFQRIFRQKIYANSPLHPRYLDFQASLISQPSSIHFSSSLWFLFLSS</sequence>
<accession>A0A162D3P0</accession>
<organism evidence="1 2">
    <name type="scientific">Daphnia magna</name>
    <dbReference type="NCBI Taxonomy" id="35525"/>
    <lineage>
        <taxon>Eukaryota</taxon>
        <taxon>Metazoa</taxon>
        <taxon>Ecdysozoa</taxon>
        <taxon>Arthropoda</taxon>
        <taxon>Crustacea</taxon>
        <taxon>Branchiopoda</taxon>
        <taxon>Diplostraca</taxon>
        <taxon>Cladocera</taxon>
        <taxon>Anomopoda</taxon>
        <taxon>Daphniidae</taxon>
        <taxon>Daphnia</taxon>
    </lineage>
</organism>
<dbReference type="AlphaFoldDB" id="A0A162D3P0"/>